<feature type="signal peptide" evidence="1">
    <location>
        <begin position="1"/>
        <end position="27"/>
    </location>
</feature>
<gene>
    <name evidence="2" type="ORF">GJB61_24450</name>
</gene>
<evidence type="ECO:0000313" key="2">
    <source>
        <dbReference type="EMBL" id="MRN56129.1"/>
    </source>
</evidence>
<accession>A0A7X2H9Q7</accession>
<dbReference type="AlphaFoldDB" id="A0A7X2H9Q7"/>
<reference evidence="2 3" key="1">
    <citation type="submission" date="2019-11" db="EMBL/GenBank/DDBJ databases">
        <title>Paenibacillus monticola sp. nov., a novel PGPR strain isolated from mountain sample in China.</title>
        <authorList>
            <person name="Zhao Q."/>
            <person name="Li H.-P."/>
            <person name="Zhang J.-L."/>
        </authorList>
    </citation>
    <scope>NUCLEOTIDE SEQUENCE [LARGE SCALE GENOMIC DNA]</scope>
    <source>
        <strain evidence="2 3">LC-T2</strain>
    </source>
</reference>
<dbReference type="Proteomes" id="UP000463051">
    <property type="component" value="Unassembled WGS sequence"/>
</dbReference>
<dbReference type="Gene3D" id="3.40.190.10">
    <property type="entry name" value="Periplasmic binding protein-like II"/>
    <property type="match status" value="2"/>
</dbReference>
<keyword evidence="1" id="KW-0732">Signal</keyword>
<dbReference type="SUPFAM" id="SSF53850">
    <property type="entry name" value="Periplasmic binding protein-like II"/>
    <property type="match status" value="1"/>
</dbReference>
<proteinExistence type="predicted"/>
<name>A0A7X2H9Q7_9BACL</name>
<dbReference type="EMBL" id="WJXB01000012">
    <property type="protein sequence ID" value="MRN56129.1"/>
    <property type="molecule type" value="Genomic_DNA"/>
</dbReference>
<dbReference type="InterPro" id="IPR050490">
    <property type="entry name" value="Bact_solute-bd_prot1"/>
</dbReference>
<protein>
    <submittedName>
        <fullName evidence="2">Extracellular solute-binding protein</fullName>
    </submittedName>
</protein>
<dbReference type="PANTHER" id="PTHR43649">
    <property type="entry name" value="ARABINOSE-BINDING PROTEIN-RELATED"/>
    <property type="match status" value="1"/>
</dbReference>
<dbReference type="RefSeq" id="WP_154121626.1">
    <property type="nucleotide sequence ID" value="NZ_WJXB01000012.1"/>
</dbReference>
<keyword evidence="3" id="KW-1185">Reference proteome</keyword>
<feature type="chain" id="PRO_5038635390" evidence="1">
    <location>
        <begin position="28"/>
        <end position="436"/>
    </location>
</feature>
<comment type="caution">
    <text evidence="2">The sequence shown here is derived from an EMBL/GenBank/DDBJ whole genome shotgun (WGS) entry which is preliminary data.</text>
</comment>
<dbReference type="Pfam" id="PF01547">
    <property type="entry name" value="SBP_bac_1"/>
    <property type="match status" value="1"/>
</dbReference>
<dbReference type="InterPro" id="IPR006059">
    <property type="entry name" value="SBP"/>
</dbReference>
<dbReference type="PROSITE" id="PS51257">
    <property type="entry name" value="PROKAR_LIPOPROTEIN"/>
    <property type="match status" value="1"/>
</dbReference>
<evidence type="ECO:0000256" key="1">
    <source>
        <dbReference type="SAM" id="SignalP"/>
    </source>
</evidence>
<organism evidence="2 3">
    <name type="scientific">Paenibacillus monticola</name>
    <dbReference type="NCBI Taxonomy" id="2666075"/>
    <lineage>
        <taxon>Bacteria</taxon>
        <taxon>Bacillati</taxon>
        <taxon>Bacillota</taxon>
        <taxon>Bacilli</taxon>
        <taxon>Bacillales</taxon>
        <taxon>Paenibacillaceae</taxon>
        <taxon>Paenibacillus</taxon>
    </lineage>
</organism>
<dbReference type="PANTHER" id="PTHR43649:SF12">
    <property type="entry name" value="DIACETYLCHITOBIOSE BINDING PROTEIN DASA"/>
    <property type="match status" value="1"/>
</dbReference>
<sequence>MSKISKGKKTVLLSLVALMTLFTAACGNENAAESNGEGSETEIITLNMMHPWTSPNVDNEVYKARIAEFEKQNPDIVIEQDGVPAGQYKTKLRTLAAANNLSDINVVWPGADLAPLVSGDLLAPINDLMDNWSAILPESALAGFNVDGNQYAVPTKQTFVDIVYYNKEMFAQIGYDQFPDTYDKFIDAVTKLKAAGITPISLGNKEQWPLQSSYLSVIVDRYVGSDFLSDVIAKKAKFTDPEFVKAIAVIDKLSKLGAFNTDANNMDSVQGQDYFIQGKAAMHISSSTVDARIRINNEEGDKFGIALFPSVEGGKGDPLKSAGVVQYGIAIKNGLDEKKQQAAEKFMKFFVNEDLYKELISNGIVVPATVDIPEDASKYLKEMLELTNKGTAPVFDSVIPTQVVDVMQNGLQALTVGRGTPEELAADVQKAFDNMN</sequence>
<evidence type="ECO:0000313" key="3">
    <source>
        <dbReference type="Proteomes" id="UP000463051"/>
    </source>
</evidence>